<accession>A0A7W6EUR6</accession>
<feature type="domain" description="Glycosyl transferase CAP10" evidence="2">
    <location>
        <begin position="121"/>
        <end position="354"/>
    </location>
</feature>
<reference evidence="3 4" key="1">
    <citation type="submission" date="2020-08" db="EMBL/GenBank/DDBJ databases">
        <title>Genomic Encyclopedia of Type Strains, Phase IV (KMG-IV): sequencing the most valuable type-strain genomes for metagenomic binning, comparative biology and taxonomic classification.</title>
        <authorList>
            <person name="Goeker M."/>
        </authorList>
    </citation>
    <scope>NUCLEOTIDE SEQUENCE [LARGE SCALE GENOMIC DNA]</scope>
    <source>
        <strain evidence="3 4">DSM 14552</strain>
    </source>
</reference>
<organism evidence="3 4">
    <name type="scientific">Novosphingobium hassiacum</name>
    <dbReference type="NCBI Taxonomy" id="173676"/>
    <lineage>
        <taxon>Bacteria</taxon>
        <taxon>Pseudomonadati</taxon>
        <taxon>Pseudomonadota</taxon>
        <taxon>Alphaproteobacteria</taxon>
        <taxon>Sphingomonadales</taxon>
        <taxon>Sphingomonadaceae</taxon>
        <taxon>Novosphingobium</taxon>
    </lineage>
</organism>
<keyword evidence="1" id="KW-0808">Transferase</keyword>
<dbReference type="EMBL" id="JACICY010000001">
    <property type="protein sequence ID" value="MBB3859411.1"/>
    <property type="molecule type" value="Genomic_DNA"/>
</dbReference>
<dbReference type="PANTHER" id="PTHR12203:SF35">
    <property type="entry name" value="PROTEIN O-GLUCOSYLTRANSFERASE 1"/>
    <property type="match status" value="1"/>
</dbReference>
<dbReference type="PANTHER" id="PTHR12203">
    <property type="entry name" value="KDEL LYS-ASP-GLU-LEU CONTAINING - RELATED"/>
    <property type="match status" value="1"/>
</dbReference>
<evidence type="ECO:0000256" key="1">
    <source>
        <dbReference type="ARBA" id="ARBA00022679"/>
    </source>
</evidence>
<evidence type="ECO:0000259" key="2">
    <source>
        <dbReference type="SMART" id="SM00672"/>
    </source>
</evidence>
<dbReference type="Pfam" id="PF05686">
    <property type="entry name" value="Glyco_transf_90"/>
    <property type="match status" value="1"/>
</dbReference>
<gene>
    <name evidence="3" type="ORF">GGQ88_000651</name>
</gene>
<evidence type="ECO:0000313" key="4">
    <source>
        <dbReference type="Proteomes" id="UP000562395"/>
    </source>
</evidence>
<evidence type="ECO:0000313" key="3">
    <source>
        <dbReference type="EMBL" id="MBB3859411.1"/>
    </source>
</evidence>
<sequence length="365" mass="40232">MIDCGIVPLSPTPVDWTDVEMWGFVNAVDTARQSGTLPDGQAVVAVRGEGGARPVALEFSRPGKVAEFGWSWANHNYDEQAEVLFQQDAVLVRLSTSASKIIVSRCIVILAIMRLFSHKHDVHGKGVICSLGDSDGDEPILSFSSKAHGDFLLPDPYFMLTRSYERERGLLAEDWQPIEERDARMYWRGAPSGLAKYANQLDSQRVKLVMMANTPANRLNFNVRLASRSGLDEDVTNALEACDGFSAPEDQMEISRYAFNIDVDGVSSSWTGFFLKLLAGGTVVKIASDAGYRQWYYTALKPWVHYVEVAPDLADFSSIGRMLTLRRDWAAEVAEAGRAFALSLDLASQLSGAISAVQRAVVRQN</sequence>
<keyword evidence="4" id="KW-1185">Reference proteome</keyword>
<proteinExistence type="predicted"/>
<dbReference type="InterPro" id="IPR006598">
    <property type="entry name" value="CAP10"/>
</dbReference>
<protein>
    <recommendedName>
        <fullName evidence="2">Glycosyl transferase CAP10 domain-containing protein</fullName>
    </recommendedName>
</protein>
<comment type="caution">
    <text evidence="3">The sequence shown here is derived from an EMBL/GenBank/DDBJ whole genome shotgun (WGS) entry which is preliminary data.</text>
</comment>
<dbReference type="RefSeq" id="WP_221214473.1">
    <property type="nucleotide sequence ID" value="NZ_JACICY010000001.1"/>
</dbReference>
<dbReference type="AlphaFoldDB" id="A0A7W6EUR6"/>
<dbReference type="InterPro" id="IPR051091">
    <property type="entry name" value="O-Glucosyltr/Glycosyltrsf_90"/>
</dbReference>
<dbReference type="Proteomes" id="UP000562395">
    <property type="component" value="Unassembled WGS sequence"/>
</dbReference>
<dbReference type="SMART" id="SM00672">
    <property type="entry name" value="CAP10"/>
    <property type="match status" value="1"/>
</dbReference>
<dbReference type="GO" id="GO:0016740">
    <property type="term" value="F:transferase activity"/>
    <property type="evidence" value="ECO:0007669"/>
    <property type="project" value="UniProtKB-KW"/>
</dbReference>
<name>A0A7W6EUR6_9SPHN</name>